<keyword evidence="3" id="KW-1185">Reference proteome</keyword>
<name>S3DU70_GLAL2</name>
<dbReference type="Proteomes" id="UP000016922">
    <property type="component" value="Unassembled WGS sequence"/>
</dbReference>
<reference evidence="2 3" key="1">
    <citation type="journal article" date="2013" name="BMC Genomics">
        <title>Genomics-driven discovery of the pneumocandin biosynthetic gene cluster in the fungus Glarea lozoyensis.</title>
        <authorList>
            <person name="Chen L."/>
            <person name="Yue Q."/>
            <person name="Zhang X."/>
            <person name="Xiang M."/>
            <person name="Wang C."/>
            <person name="Li S."/>
            <person name="Che Y."/>
            <person name="Ortiz-Lopez F.J."/>
            <person name="Bills G.F."/>
            <person name="Liu X."/>
            <person name="An Z."/>
        </authorList>
    </citation>
    <scope>NUCLEOTIDE SEQUENCE [LARGE SCALE GENOMIC DNA]</scope>
    <source>
        <strain evidence="3">ATCC 20868 / MF5171</strain>
    </source>
</reference>
<evidence type="ECO:0000313" key="3">
    <source>
        <dbReference type="Proteomes" id="UP000016922"/>
    </source>
</evidence>
<dbReference type="HOGENOM" id="CLU_1250774_0_0_1"/>
<feature type="compositionally biased region" description="Polar residues" evidence="1">
    <location>
        <begin position="212"/>
        <end position="221"/>
    </location>
</feature>
<dbReference type="KEGG" id="glz:GLAREA_01118"/>
<feature type="compositionally biased region" description="Polar residues" evidence="1">
    <location>
        <begin position="108"/>
        <end position="118"/>
    </location>
</feature>
<evidence type="ECO:0000313" key="2">
    <source>
        <dbReference type="EMBL" id="EPE29958.1"/>
    </source>
</evidence>
<dbReference type="AlphaFoldDB" id="S3DU70"/>
<sequence length="221" mass="24960">MSSLLNLEDELPHHRPLNYHHCQSFGSAQRTTSIYSYTATSLLRRDSINRCNTITMDRRQSSTDYRRKGSMGGAIAGAVIGGIVGEFMNENQRQKERGYDAYQGGPPAQSSGRRNSGYDSRYESVTRRTTYHRVTTEPARPQQPQRRGSLAKRVRFSEPGPSILKPSRPEPVPQRQRAIEMPRRPSQGINYGQPSALRPHGHWNPNGGGKNWGSQYGMQKF</sequence>
<dbReference type="RefSeq" id="XP_008084067.1">
    <property type="nucleotide sequence ID" value="XM_008085876.1"/>
</dbReference>
<dbReference type="GeneID" id="19460176"/>
<gene>
    <name evidence="2" type="ORF">GLAREA_01118</name>
</gene>
<organism evidence="2 3">
    <name type="scientific">Glarea lozoyensis (strain ATCC 20868 / MF5171)</name>
    <dbReference type="NCBI Taxonomy" id="1116229"/>
    <lineage>
        <taxon>Eukaryota</taxon>
        <taxon>Fungi</taxon>
        <taxon>Dikarya</taxon>
        <taxon>Ascomycota</taxon>
        <taxon>Pezizomycotina</taxon>
        <taxon>Leotiomycetes</taxon>
        <taxon>Helotiales</taxon>
        <taxon>Helotiaceae</taxon>
        <taxon>Glarea</taxon>
    </lineage>
</organism>
<dbReference type="EMBL" id="KE145367">
    <property type="protein sequence ID" value="EPE29958.1"/>
    <property type="molecule type" value="Genomic_DNA"/>
</dbReference>
<proteinExistence type="predicted"/>
<evidence type="ECO:0000256" key="1">
    <source>
        <dbReference type="SAM" id="MobiDB-lite"/>
    </source>
</evidence>
<accession>S3DU70</accession>
<protein>
    <submittedName>
        <fullName evidence="2">Uncharacterized protein</fullName>
    </submittedName>
</protein>
<feature type="region of interest" description="Disordered" evidence="1">
    <location>
        <begin position="98"/>
        <end position="221"/>
    </location>
</feature>